<evidence type="ECO:0000256" key="1">
    <source>
        <dbReference type="SAM" id="SignalP"/>
    </source>
</evidence>
<dbReference type="Proteomes" id="UP000245362">
    <property type="component" value="Unassembled WGS sequence"/>
</dbReference>
<dbReference type="Gene3D" id="1.25.40.10">
    <property type="entry name" value="Tetratricopeptide repeat domain"/>
    <property type="match status" value="1"/>
</dbReference>
<dbReference type="SUPFAM" id="SSF48452">
    <property type="entry name" value="TPR-like"/>
    <property type="match status" value="1"/>
</dbReference>
<proteinExistence type="predicted"/>
<keyword evidence="1" id="KW-0732">Signal</keyword>
<dbReference type="AlphaFoldDB" id="A0A2U3BED2"/>
<dbReference type="Pfam" id="PF14559">
    <property type="entry name" value="TPR_19"/>
    <property type="match status" value="1"/>
</dbReference>
<accession>A0A2U3BED2</accession>
<gene>
    <name evidence="2" type="ORF">DI392_02380</name>
</gene>
<comment type="caution">
    <text evidence="2">The sequence shown here is derived from an EMBL/GenBank/DDBJ whole genome shotgun (WGS) entry which is preliminary data.</text>
</comment>
<organism evidence="2 3">
    <name type="scientific">Vibrio albus</name>
    <dbReference type="NCBI Taxonomy" id="2200953"/>
    <lineage>
        <taxon>Bacteria</taxon>
        <taxon>Pseudomonadati</taxon>
        <taxon>Pseudomonadota</taxon>
        <taxon>Gammaproteobacteria</taxon>
        <taxon>Vibrionales</taxon>
        <taxon>Vibrionaceae</taxon>
        <taxon>Vibrio</taxon>
    </lineage>
</organism>
<reference evidence="2 3" key="1">
    <citation type="submission" date="2018-05" db="EMBL/GenBank/DDBJ databases">
        <title>Vibrio limimaris sp. nov., isolated from marine sediment.</title>
        <authorList>
            <person name="Li C.-M."/>
        </authorList>
    </citation>
    <scope>NUCLEOTIDE SEQUENCE [LARGE SCALE GENOMIC DNA]</scope>
    <source>
        <strain evidence="2 3">E4404</strain>
    </source>
</reference>
<dbReference type="EMBL" id="QFWT01000001">
    <property type="protein sequence ID" value="PWI35147.1"/>
    <property type="molecule type" value="Genomic_DNA"/>
</dbReference>
<name>A0A2U3BED2_9VIBR</name>
<dbReference type="RefSeq" id="WP_109318299.1">
    <property type="nucleotide sequence ID" value="NZ_QFWT01000001.1"/>
</dbReference>
<protein>
    <submittedName>
        <fullName evidence="2">Uncharacterized protein</fullName>
    </submittedName>
</protein>
<dbReference type="OrthoDB" id="9812424at2"/>
<feature type="chain" id="PRO_5015470417" evidence="1">
    <location>
        <begin position="22"/>
        <end position="211"/>
    </location>
</feature>
<evidence type="ECO:0000313" key="2">
    <source>
        <dbReference type="EMBL" id="PWI35147.1"/>
    </source>
</evidence>
<keyword evidence="3" id="KW-1185">Reference proteome</keyword>
<feature type="signal peptide" evidence="1">
    <location>
        <begin position="1"/>
        <end position="21"/>
    </location>
</feature>
<evidence type="ECO:0000313" key="3">
    <source>
        <dbReference type="Proteomes" id="UP000245362"/>
    </source>
</evidence>
<sequence>MKRLLMISLPLALTSFTAASAGMEAGALASIQQEWAGCQYQSESQDNQEFCFNHLIERNQKALTEQPKNNALKIWLAINKASLAGAKGGLGALSLAKEAKALLEDVIDKAPETLNGSAYTSLGSLYYKVPGWPIGFGDDDTAEKMLRQALAMNPEGIDPNYFYGDFLAEDGRKQEAVKYLTKALNAAPRAGRPLADQGRRQEIKMRLESLK</sequence>
<dbReference type="InterPro" id="IPR011990">
    <property type="entry name" value="TPR-like_helical_dom_sf"/>
</dbReference>